<dbReference type="eggNOG" id="COG2885">
    <property type="taxonomic scope" value="Bacteria"/>
</dbReference>
<proteinExistence type="predicted"/>
<keyword evidence="3" id="KW-1133">Transmembrane helix</keyword>
<dbReference type="InterPro" id="IPR006665">
    <property type="entry name" value="OmpA-like"/>
</dbReference>
<feature type="region of interest" description="Disordered" evidence="2">
    <location>
        <begin position="235"/>
        <end position="255"/>
    </location>
</feature>
<dbReference type="CDD" id="cd07185">
    <property type="entry name" value="OmpA_C-like"/>
    <property type="match status" value="1"/>
</dbReference>
<keyword evidence="3" id="KW-0812">Transmembrane</keyword>
<dbReference type="PANTHER" id="PTHR30329:SF21">
    <property type="entry name" value="LIPOPROTEIN YIAD-RELATED"/>
    <property type="match status" value="1"/>
</dbReference>
<dbReference type="InterPro" id="IPR050330">
    <property type="entry name" value="Bact_OuterMem_StrucFunc"/>
</dbReference>
<dbReference type="InterPro" id="IPR036737">
    <property type="entry name" value="OmpA-like_sf"/>
</dbReference>
<dbReference type="OrthoDB" id="9793443at2"/>
<dbReference type="EMBL" id="AONC01000004">
    <property type="protein sequence ID" value="EXJ16859.1"/>
    <property type="molecule type" value="Genomic_DNA"/>
</dbReference>
<dbReference type="Pfam" id="PF00691">
    <property type="entry name" value="OmpA"/>
    <property type="match status" value="1"/>
</dbReference>
<comment type="caution">
    <text evidence="5">The sequence shown here is derived from an EMBL/GenBank/DDBJ whole genome shotgun (WGS) entry which is preliminary data.</text>
</comment>
<dbReference type="PANTHER" id="PTHR30329">
    <property type="entry name" value="STATOR ELEMENT OF FLAGELLAR MOTOR COMPLEX"/>
    <property type="match status" value="1"/>
</dbReference>
<dbReference type="AlphaFoldDB" id="W9VBR7"/>
<dbReference type="STRING" id="1249627.D779_2470"/>
<sequence length="255" mass="29016">MRMVIARPPAQPTGIDEDGHWLVVSDLMATLMMIFLFLAVLHMAQVERVHLVETEVRTTAAESRHAIYQALDDEFRDDLQRWNAELVEPTLTLRFREPDVLFDRSSSRIKPEFEAILRDFLPRYVAELTPFASVIREIRIEGHTSSEWSADSSPLDAYFANMGLSQQRTQAVLRFAYGLDGIKDQEWFRNRVAAVGMSSSHPVRDSEGREDPRASRRVEFSVLTNFEARLLEPVGLGDQTSASPLPADRDSTPLR</sequence>
<dbReference type="Gene3D" id="3.30.1330.60">
    <property type="entry name" value="OmpA-like domain"/>
    <property type="match status" value="1"/>
</dbReference>
<dbReference type="PATRIC" id="fig|1249627.3.peg.425"/>
<protein>
    <recommendedName>
        <fullName evidence="4">OmpA-like domain-containing protein</fullName>
    </recommendedName>
</protein>
<evidence type="ECO:0000256" key="3">
    <source>
        <dbReference type="SAM" id="Phobius"/>
    </source>
</evidence>
<dbReference type="PROSITE" id="PS51123">
    <property type="entry name" value="OMPA_2"/>
    <property type="match status" value="1"/>
</dbReference>
<dbReference type="GO" id="GO:0016020">
    <property type="term" value="C:membrane"/>
    <property type="evidence" value="ECO:0007669"/>
    <property type="project" value="UniProtKB-UniRule"/>
</dbReference>
<evidence type="ECO:0000313" key="5">
    <source>
        <dbReference type="EMBL" id="EXJ16859.1"/>
    </source>
</evidence>
<accession>W9VBR7</accession>
<organism evidence="5 6">
    <name type="scientific">Imhoffiella purpurea</name>
    <dbReference type="NCBI Taxonomy" id="1249627"/>
    <lineage>
        <taxon>Bacteria</taxon>
        <taxon>Pseudomonadati</taxon>
        <taxon>Pseudomonadota</taxon>
        <taxon>Gammaproteobacteria</taxon>
        <taxon>Chromatiales</taxon>
        <taxon>Chromatiaceae</taxon>
        <taxon>Imhoffiella</taxon>
    </lineage>
</organism>
<evidence type="ECO:0000313" key="6">
    <source>
        <dbReference type="Proteomes" id="UP000019460"/>
    </source>
</evidence>
<feature type="domain" description="OmpA-like" evidence="4">
    <location>
        <begin position="89"/>
        <end position="226"/>
    </location>
</feature>
<keyword evidence="1 3" id="KW-0472">Membrane</keyword>
<feature type="transmembrane region" description="Helical" evidence="3">
    <location>
        <begin position="20"/>
        <end position="41"/>
    </location>
</feature>
<reference evidence="5 6" key="1">
    <citation type="submission" date="2012-11" db="EMBL/GenBank/DDBJ databases">
        <title>Genome assembly of Thiorhodococcus sp. AK35.</title>
        <authorList>
            <person name="Nupur N."/>
            <person name="Khatri I."/>
            <person name="Subramanian S."/>
            <person name="Pinnaka A."/>
        </authorList>
    </citation>
    <scope>NUCLEOTIDE SEQUENCE [LARGE SCALE GENOMIC DNA]</scope>
    <source>
        <strain evidence="5 6">AK35</strain>
    </source>
</reference>
<dbReference type="SUPFAM" id="SSF103088">
    <property type="entry name" value="OmpA-like"/>
    <property type="match status" value="1"/>
</dbReference>
<evidence type="ECO:0000259" key="4">
    <source>
        <dbReference type="PROSITE" id="PS51123"/>
    </source>
</evidence>
<evidence type="ECO:0000256" key="2">
    <source>
        <dbReference type="SAM" id="MobiDB-lite"/>
    </source>
</evidence>
<evidence type="ECO:0000256" key="1">
    <source>
        <dbReference type="PROSITE-ProRule" id="PRU00473"/>
    </source>
</evidence>
<name>W9VBR7_9GAMM</name>
<dbReference type="RefSeq" id="WP_052347705.1">
    <property type="nucleotide sequence ID" value="NZ_AONC01000004.1"/>
</dbReference>
<gene>
    <name evidence="5" type="ORF">D779_2470</name>
</gene>
<dbReference type="Proteomes" id="UP000019460">
    <property type="component" value="Unassembled WGS sequence"/>
</dbReference>
<keyword evidence="6" id="KW-1185">Reference proteome</keyword>